<protein>
    <submittedName>
        <fullName evidence="2">Uncharacterized protein</fullName>
    </submittedName>
</protein>
<dbReference type="AlphaFoldDB" id="A0A4C1SMM4"/>
<feature type="region of interest" description="Disordered" evidence="1">
    <location>
        <begin position="1"/>
        <end position="54"/>
    </location>
</feature>
<proteinExistence type="predicted"/>
<evidence type="ECO:0000313" key="3">
    <source>
        <dbReference type="Proteomes" id="UP000299102"/>
    </source>
</evidence>
<keyword evidence="3" id="KW-1185">Reference proteome</keyword>
<accession>A0A4C1SMM4</accession>
<evidence type="ECO:0000256" key="1">
    <source>
        <dbReference type="SAM" id="MobiDB-lite"/>
    </source>
</evidence>
<organism evidence="2 3">
    <name type="scientific">Eumeta variegata</name>
    <name type="common">Bagworm moth</name>
    <name type="synonym">Eumeta japonica</name>
    <dbReference type="NCBI Taxonomy" id="151549"/>
    <lineage>
        <taxon>Eukaryota</taxon>
        <taxon>Metazoa</taxon>
        <taxon>Ecdysozoa</taxon>
        <taxon>Arthropoda</taxon>
        <taxon>Hexapoda</taxon>
        <taxon>Insecta</taxon>
        <taxon>Pterygota</taxon>
        <taxon>Neoptera</taxon>
        <taxon>Endopterygota</taxon>
        <taxon>Lepidoptera</taxon>
        <taxon>Glossata</taxon>
        <taxon>Ditrysia</taxon>
        <taxon>Tineoidea</taxon>
        <taxon>Psychidae</taxon>
        <taxon>Oiketicinae</taxon>
        <taxon>Eumeta</taxon>
    </lineage>
</organism>
<dbReference type="EMBL" id="BGZK01000010">
    <property type="protein sequence ID" value="GBP03409.1"/>
    <property type="molecule type" value="Genomic_DNA"/>
</dbReference>
<gene>
    <name evidence="2" type="ORF">EVAR_101783_1</name>
</gene>
<name>A0A4C1SMM4_EUMVA</name>
<comment type="caution">
    <text evidence="2">The sequence shown here is derived from an EMBL/GenBank/DDBJ whole genome shotgun (WGS) entry which is preliminary data.</text>
</comment>
<dbReference type="Proteomes" id="UP000299102">
    <property type="component" value="Unassembled WGS sequence"/>
</dbReference>
<evidence type="ECO:0000313" key="2">
    <source>
        <dbReference type="EMBL" id="GBP03409.1"/>
    </source>
</evidence>
<sequence length="112" mass="12214">MINITKPQYLKSNRRNRSILKKKCSSHRGHAEGRNGTNQKRHNHGDGKGAIESSTALRNRLETIGAPLCGSARAIELCARIDHSSIASRTPSGRRAPDAGVVDAVINIFCRN</sequence>
<reference evidence="2 3" key="1">
    <citation type="journal article" date="2019" name="Commun. Biol.">
        <title>The bagworm genome reveals a unique fibroin gene that provides high tensile strength.</title>
        <authorList>
            <person name="Kono N."/>
            <person name="Nakamura H."/>
            <person name="Ohtoshi R."/>
            <person name="Tomita M."/>
            <person name="Numata K."/>
            <person name="Arakawa K."/>
        </authorList>
    </citation>
    <scope>NUCLEOTIDE SEQUENCE [LARGE SCALE GENOMIC DNA]</scope>
</reference>
<feature type="compositionally biased region" description="Basic residues" evidence="1">
    <location>
        <begin position="12"/>
        <end position="28"/>
    </location>
</feature>